<dbReference type="PANTHER" id="PTHR43434:SF1">
    <property type="entry name" value="PHOSPHOGLYCOLATE PHOSPHATASE"/>
    <property type="match status" value="1"/>
</dbReference>
<comment type="similarity">
    <text evidence="3">Belongs to the HAD-like hydrolase superfamily. CbbY/CbbZ/Gph/YieH family.</text>
</comment>
<reference evidence="5 6" key="1">
    <citation type="submission" date="2016-04" db="EMBL/GenBank/DDBJ databases">
        <title>Complete genome seqeunce of Leptospira alstonii serovar Room22.</title>
        <authorList>
            <person name="Nally J.E."/>
            <person name="Bayles D.O."/>
            <person name="Hurley D."/>
            <person name="Fanning S."/>
            <person name="McMahon B.J."/>
            <person name="Arent Z."/>
        </authorList>
    </citation>
    <scope>NUCLEOTIDE SEQUENCE [LARGE SCALE GENOMIC DNA]</scope>
    <source>
        <strain evidence="5 6">GWTS #1</strain>
    </source>
</reference>
<dbReference type="RefSeq" id="WP_069606460.1">
    <property type="nucleotide sequence ID" value="NZ_CP015217.1"/>
</dbReference>
<dbReference type="GO" id="GO:0008967">
    <property type="term" value="F:phosphoglycolate phosphatase activity"/>
    <property type="evidence" value="ECO:0007669"/>
    <property type="project" value="UniProtKB-EC"/>
</dbReference>
<dbReference type="InterPro" id="IPR023214">
    <property type="entry name" value="HAD_sf"/>
</dbReference>
<dbReference type="OrthoDB" id="9792518at2"/>
<proteinExistence type="inferred from homology"/>
<organism evidence="5 6">
    <name type="scientific">Leptospira tipperaryensis</name>
    <dbReference type="NCBI Taxonomy" id="2564040"/>
    <lineage>
        <taxon>Bacteria</taxon>
        <taxon>Pseudomonadati</taxon>
        <taxon>Spirochaetota</taxon>
        <taxon>Spirochaetia</taxon>
        <taxon>Leptospirales</taxon>
        <taxon>Leptospiraceae</taxon>
        <taxon>Leptospira</taxon>
    </lineage>
</organism>
<dbReference type="GO" id="GO:0006281">
    <property type="term" value="P:DNA repair"/>
    <property type="evidence" value="ECO:0007669"/>
    <property type="project" value="TreeGrafter"/>
</dbReference>
<dbReference type="Pfam" id="PF13419">
    <property type="entry name" value="HAD_2"/>
    <property type="match status" value="1"/>
</dbReference>
<dbReference type="KEGG" id="laj:A0128_04760"/>
<sequence length="240" mass="27852">MIRIFLQVSVSMDPMKCILFDIDGTLIHSHTHHNQFYRETIQEILGLDPKTIPWESFTNITDDGVVRDVYLHHFQEVIEEDRFLKFKKTFTEKIQRSIEEDPSLYPEISGAGRFLDSLEEKNIPFGIITGSWLIPAREKTKNARIDIEKYPISTSEDAPDRNGIILETLKKLKSLHSIEEFSEVIYFGDGLWDWRASRELGLKFIGINSMGNDLLKKNGVPTVFQDYLEKDKIFREIGIV</sequence>
<evidence type="ECO:0000256" key="4">
    <source>
        <dbReference type="ARBA" id="ARBA00013078"/>
    </source>
</evidence>
<dbReference type="EMBL" id="CP015217">
    <property type="protein sequence ID" value="AOP33220.1"/>
    <property type="molecule type" value="Genomic_DNA"/>
</dbReference>
<gene>
    <name evidence="5" type="ORF">A0128_04760</name>
</gene>
<dbReference type="CDD" id="cd01427">
    <property type="entry name" value="HAD_like"/>
    <property type="match status" value="1"/>
</dbReference>
<evidence type="ECO:0000313" key="6">
    <source>
        <dbReference type="Proteomes" id="UP000094197"/>
    </source>
</evidence>
<dbReference type="SFLD" id="SFLDS00003">
    <property type="entry name" value="Haloacid_Dehalogenase"/>
    <property type="match status" value="1"/>
</dbReference>
<dbReference type="InterPro" id="IPR023198">
    <property type="entry name" value="PGP-like_dom2"/>
</dbReference>
<dbReference type="AlphaFoldDB" id="A0A1D7UUD7"/>
<dbReference type="InterPro" id="IPR050155">
    <property type="entry name" value="HAD-like_hydrolase_sf"/>
</dbReference>
<dbReference type="Proteomes" id="UP000094197">
    <property type="component" value="Chromosome 1"/>
</dbReference>
<accession>A0A1D7UUD7</accession>
<comment type="pathway">
    <text evidence="2">Organic acid metabolism; glycolate biosynthesis; glycolate from 2-phosphoglycolate: step 1/1.</text>
</comment>
<dbReference type="Gene3D" id="3.40.50.1000">
    <property type="entry name" value="HAD superfamily/HAD-like"/>
    <property type="match status" value="1"/>
</dbReference>
<comment type="catalytic activity">
    <reaction evidence="1">
        <text>2-phosphoglycolate + H2O = glycolate + phosphate</text>
        <dbReference type="Rhea" id="RHEA:14369"/>
        <dbReference type="ChEBI" id="CHEBI:15377"/>
        <dbReference type="ChEBI" id="CHEBI:29805"/>
        <dbReference type="ChEBI" id="CHEBI:43474"/>
        <dbReference type="ChEBI" id="CHEBI:58033"/>
        <dbReference type="EC" id="3.1.3.18"/>
    </reaction>
</comment>
<dbReference type="InterPro" id="IPR041492">
    <property type="entry name" value="HAD_2"/>
</dbReference>
<evidence type="ECO:0000256" key="3">
    <source>
        <dbReference type="ARBA" id="ARBA00006171"/>
    </source>
</evidence>
<evidence type="ECO:0000256" key="2">
    <source>
        <dbReference type="ARBA" id="ARBA00004818"/>
    </source>
</evidence>
<evidence type="ECO:0000256" key="1">
    <source>
        <dbReference type="ARBA" id="ARBA00000830"/>
    </source>
</evidence>
<protein>
    <recommendedName>
        <fullName evidence="4">phosphoglycolate phosphatase</fullName>
        <ecNumber evidence="4">3.1.3.18</ecNumber>
    </recommendedName>
</protein>
<name>A0A1D7UUD7_9LEPT</name>
<dbReference type="InterPro" id="IPR036412">
    <property type="entry name" value="HAD-like_sf"/>
</dbReference>
<dbReference type="SUPFAM" id="SSF56784">
    <property type="entry name" value="HAD-like"/>
    <property type="match status" value="1"/>
</dbReference>
<dbReference type="PANTHER" id="PTHR43434">
    <property type="entry name" value="PHOSPHOGLYCOLATE PHOSPHATASE"/>
    <property type="match status" value="1"/>
</dbReference>
<dbReference type="SFLD" id="SFLDG01129">
    <property type="entry name" value="C1.5:_HAD__Beta-PGM__Phosphata"/>
    <property type="match status" value="1"/>
</dbReference>
<dbReference type="Gene3D" id="1.10.150.240">
    <property type="entry name" value="Putative phosphatase, domain 2"/>
    <property type="match status" value="1"/>
</dbReference>
<keyword evidence="6" id="KW-1185">Reference proteome</keyword>
<dbReference type="EC" id="3.1.3.18" evidence="4"/>
<evidence type="ECO:0000313" key="5">
    <source>
        <dbReference type="EMBL" id="AOP33220.1"/>
    </source>
</evidence>